<proteinExistence type="predicted"/>
<comment type="caution">
    <text evidence="1">The sequence shown here is derived from an EMBL/GenBank/DDBJ whole genome shotgun (WGS) entry which is preliminary data.</text>
</comment>
<evidence type="ECO:0000313" key="2">
    <source>
        <dbReference type="Proteomes" id="UP000233551"/>
    </source>
</evidence>
<dbReference type="AlphaFoldDB" id="A0A2I0K7U8"/>
<protein>
    <submittedName>
        <fullName evidence="1">Uncharacterized protein</fullName>
    </submittedName>
</protein>
<name>A0A2I0K7U8_PUNGR</name>
<dbReference type="EMBL" id="PGOL01000802">
    <property type="protein sequence ID" value="PKI64629.1"/>
    <property type="molecule type" value="Genomic_DNA"/>
</dbReference>
<reference evidence="1 2" key="1">
    <citation type="submission" date="2017-11" db="EMBL/GenBank/DDBJ databases">
        <title>De-novo sequencing of pomegranate (Punica granatum L.) genome.</title>
        <authorList>
            <person name="Akparov Z."/>
            <person name="Amiraslanov A."/>
            <person name="Hajiyeva S."/>
            <person name="Abbasov M."/>
            <person name="Kaur K."/>
            <person name="Hamwieh A."/>
            <person name="Solovyev V."/>
            <person name="Salamov A."/>
            <person name="Braich B."/>
            <person name="Kosarev P."/>
            <person name="Mahmoud A."/>
            <person name="Hajiyev E."/>
            <person name="Babayeva S."/>
            <person name="Izzatullayeva V."/>
            <person name="Mammadov A."/>
            <person name="Mammadov A."/>
            <person name="Sharifova S."/>
            <person name="Ojaghi J."/>
            <person name="Eynullazada K."/>
            <person name="Bayramov B."/>
            <person name="Abdulazimova A."/>
            <person name="Shahmuradov I."/>
        </authorList>
    </citation>
    <scope>NUCLEOTIDE SEQUENCE [LARGE SCALE GENOMIC DNA]</scope>
    <source>
        <strain evidence="2">cv. AG2017</strain>
        <tissue evidence="1">Leaf</tissue>
    </source>
</reference>
<accession>A0A2I0K7U8</accession>
<dbReference type="Proteomes" id="UP000233551">
    <property type="component" value="Unassembled WGS sequence"/>
</dbReference>
<evidence type="ECO:0000313" key="1">
    <source>
        <dbReference type="EMBL" id="PKI64629.1"/>
    </source>
</evidence>
<sequence length="212" mass="24423">MNFIEENIKIRETTQIGAWKPILTRKGQGYPQLSLQEVNPRDPNRRNSPDWKLSRPDWAVFGSEVTTVAPDGILIQGQWLPTLKRPPEVAVVVVWLQTYRVDPYSPANITENRVRLENRPDWAVFGSDVTTVSPDEILMQGQWLLTPKRPSKVVGVVVWFQIYWVDLYNPAKITENRVRLENRPDWAVFGSDVTTMSPDGILRQGQWFLTPN</sequence>
<gene>
    <name evidence="1" type="ORF">CRG98_014967</name>
</gene>
<organism evidence="1 2">
    <name type="scientific">Punica granatum</name>
    <name type="common">Pomegranate</name>
    <dbReference type="NCBI Taxonomy" id="22663"/>
    <lineage>
        <taxon>Eukaryota</taxon>
        <taxon>Viridiplantae</taxon>
        <taxon>Streptophyta</taxon>
        <taxon>Embryophyta</taxon>
        <taxon>Tracheophyta</taxon>
        <taxon>Spermatophyta</taxon>
        <taxon>Magnoliopsida</taxon>
        <taxon>eudicotyledons</taxon>
        <taxon>Gunneridae</taxon>
        <taxon>Pentapetalae</taxon>
        <taxon>rosids</taxon>
        <taxon>malvids</taxon>
        <taxon>Myrtales</taxon>
        <taxon>Lythraceae</taxon>
        <taxon>Punica</taxon>
    </lineage>
</organism>
<keyword evidence="2" id="KW-1185">Reference proteome</keyword>